<feature type="domain" description="4Fe-4S ferredoxin-type" evidence="5">
    <location>
        <begin position="147"/>
        <end position="178"/>
    </location>
</feature>
<dbReference type="SUPFAM" id="SSF54862">
    <property type="entry name" value="4Fe-4S ferredoxins"/>
    <property type="match status" value="1"/>
</dbReference>
<dbReference type="AlphaFoldDB" id="A0A512M7S0"/>
<reference evidence="6 7" key="1">
    <citation type="submission" date="2019-07" db="EMBL/GenBank/DDBJ databases">
        <title>Whole genome shotgun sequence of Brevifollis gellanilyticus NBRC 108608.</title>
        <authorList>
            <person name="Hosoyama A."/>
            <person name="Uohara A."/>
            <person name="Ohji S."/>
            <person name="Ichikawa N."/>
        </authorList>
    </citation>
    <scope>NUCLEOTIDE SEQUENCE [LARGE SCALE GENOMIC DNA]</scope>
    <source>
        <strain evidence="6 7">NBRC 108608</strain>
    </source>
</reference>
<keyword evidence="1" id="KW-0004">4Fe-4S</keyword>
<evidence type="ECO:0000256" key="1">
    <source>
        <dbReference type="ARBA" id="ARBA00022485"/>
    </source>
</evidence>
<dbReference type="OrthoDB" id="9807879at2"/>
<dbReference type="Gene3D" id="3.30.70.20">
    <property type="match status" value="1"/>
</dbReference>
<dbReference type="GO" id="GO:0046872">
    <property type="term" value="F:metal ion binding"/>
    <property type="evidence" value="ECO:0007669"/>
    <property type="project" value="UniProtKB-KW"/>
</dbReference>
<evidence type="ECO:0000259" key="5">
    <source>
        <dbReference type="PROSITE" id="PS51379"/>
    </source>
</evidence>
<keyword evidence="3" id="KW-0408">Iron</keyword>
<organism evidence="6 7">
    <name type="scientific">Brevifollis gellanilyticus</name>
    <dbReference type="NCBI Taxonomy" id="748831"/>
    <lineage>
        <taxon>Bacteria</taxon>
        <taxon>Pseudomonadati</taxon>
        <taxon>Verrucomicrobiota</taxon>
        <taxon>Verrucomicrobiia</taxon>
        <taxon>Verrucomicrobiales</taxon>
        <taxon>Verrucomicrobiaceae</taxon>
    </lineage>
</organism>
<evidence type="ECO:0000313" key="6">
    <source>
        <dbReference type="EMBL" id="GEP42391.1"/>
    </source>
</evidence>
<sequence length="284" mass="30827">MITHTHRPLRVVLYEGQGAIALPAEARTKVMMALLDKGYAVTRASNGGTPAMPHDDRSLLVLGLFPDQTAPQIEDATGQVKIETRDISGLDVEGILALVEKNRGTTTMNEPGKWKPWFPVIDYTRCTNCMQCLSFCLFDVYGVSSDNKIQVQNNDNCKTNCPACSRVCPEVAIMFPKYQQGPINGDEVNATEAGREKIKVDISSLLGGDIYSALKDRSAAAKSRFSKERSPDKALDERKKCLTKLVGDGFIPADVLASLPSPDEILRKAAQAKARAEAALAAQG</sequence>
<dbReference type="Proteomes" id="UP000321577">
    <property type="component" value="Unassembled WGS sequence"/>
</dbReference>
<keyword evidence="7" id="KW-1185">Reference proteome</keyword>
<dbReference type="PANTHER" id="PTHR43687:SF1">
    <property type="entry name" value="FERREDOXIN III"/>
    <property type="match status" value="1"/>
</dbReference>
<dbReference type="PROSITE" id="PS51379">
    <property type="entry name" value="4FE4S_FER_2"/>
    <property type="match status" value="2"/>
</dbReference>
<dbReference type="PANTHER" id="PTHR43687">
    <property type="entry name" value="ADENYLYLSULFATE REDUCTASE, BETA SUBUNIT"/>
    <property type="match status" value="1"/>
</dbReference>
<accession>A0A512M7S0</accession>
<dbReference type="GO" id="GO:0051539">
    <property type="term" value="F:4 iron, 4 sulfur cluster binding"/>
    <property type="evidence" value="ECO:0007669"/>
    <property type="project" value="UniProtKB-KW"/>
</dbReference>
<evidence type="ECO:0000256" key="4">
    <source>
        <dbReference type="ARBA" id="ARBA00023014"/>
    </source>
</evidence>
<dbReference type="EMBL" id="BKAG01000009">
    <property type="protein sequence ID" value="GEP42391.1"/>
    <property type="molecule type" value="Genomic_DNA"/>
</dbReference>
<name>A0A512M7S0_9BACT</name>
<dbReference type="InterPro" id="IPR050572">
    <property type="entry name" value="Fe-S_Ferredoxin"/>
</dbReference>
<gene>
    <name evidence="6" type="ORF">BGE01nite_16820</name>
</gene>
<evidence type="ECO:0000256" key="3">
    <source>
        <dbReference type="ARBA" id="ARBA00023004"/>
    </source>
</evidence>
<dbReference type="InterPro" id="IPR017896">
    <property type="entry name" value="4Fe4S_Fe-S-bd"/>
</dbReference>
<keyword evidence="4" id="KW-0411">Iron-sulfur</keyword>
<protein>
    <recommendedName>
        <fullName evidence="5">4Fe-4S ferredoxin-type domain-containing protein</fullName>
    </recommendedName>
</protein>
<evidence type="ECO:0000313" key="7">
    <source>
        <dbReference type="Proteomes" id="UP000321577"/>
    </source>
</evidence>
<feature type="domain" description="4Fe-4S ferredoxin-type" evidence="5">
    <location>
        <begin position="117"/>
        <end position="146"/>
    </location>
</feature>
<evidence type="ECO:0000256" key="2">
    <source>
        <dbReference type="ARBA" id="ARBA00022723"/>
    </source>
</evidence>
<comment type="caution">
    <text evidence="6">The sequence shown here is derived from an EMBL/GenBank/DDBJ whole genome shotgun (WGS) entry which is preliminary data.</text>
</comment>
<dbReference type="RefSeq" id="WP_146849990.1">
    <property type="nucleotide sequence ID" value="NZ_BKAG01000009.1"/>
</dbReference>
<keyword evidence="2" id="KW-0479">Metal-binding</keyword>
<proteinExistence type="predicted"/>